<dbReference type="InterPro" id="IPR054154">
    <property type="entry name" value="PEX14-like_M_plants"/>
</dbReference>
<feature type="region of interest" description="Disordered" evidence="15">
    <location>
        <begin position="458"/>
        <end position="515"/>
    </location>
</feature>
<dbReference type="Pfam" id="PF17733">
    <property type="entry name" value="KPWE_dom"/>
    <property type="match status" value="1"/>
</dbReference>
<evidence type="ECO:0000256" key="1">
    <source>
        <dbReference type="ARBA" id="ARBA00004549"/>
    </source>
</evidence>
<evidence type="ECO:0000256" key="8">
    <source>
        <dbReference type="ARBA" id="ARBA00023136"/>
    </source>
</evidence>
<dbReference type="GO" id="GO:0016560">
    <property type="term" value="P:protein import into peroxisome matrix, docking"/>
    <property type="evidence" value="ECO:0007669"/>
    <property type="project" value="UniProtKB-UniRule"/>
</dbReference>
<dbReference type="FunFam" id="1.10.10.10:FF:000217">
    <property type="entry name" value="Peroxisomal membrane protein PEX14"/>
    <property type="match status" value="1"/>
</dbReference>
<dbReference type="InterPro" id="IPR025655">
    <property type="entry name" value="PEX14"/>
</dbReference>
<evidence type="ECO:0000256" key="13">
    <source>
        <dbReference type="ARBA" id="ARBA00064754"/>
    </source>
</evidence>
<evidence type="ECO:0000256" key="10">
    <source>
        <dbReference type="ARBA" id="ARBA00029502"/>
    </source>
</evidence>
<keyword evidence="5 14" id="KW-0653">Protein transport</keyword>
<keyword evidence="9 14" id="KW-0576">Peroxisome</keyword>
<organism evidence="20 21">
    <name type="scientific">Lupinus albus</name>
    <name type="common">White lupine</name>
    <name type="synonym">Lupinus termis</name>
    <dbReference type="NCBI Taxonomy" id="3870"/>
    <lineage>
        <taxon>Eukaryota</taxon>
        <taxon>Viridiplantae</taxon>
        <taxon>Streptophyta</taxon>
        <taxon>Embryophyta</taxon>
        <taxon>Tracheophyta</taxon>
        <taxon>Spermatophyta</taxon>
        <taxon>Magnoliopsida</taxon>
        <taxon>eudicotyledons</taxon>
        <taxon>Gunneridae</taxon>
        <taxon>Pentapetalae</taxon>
        <taxon>rosids</taxon>
        <taxon>fabids</taxon>
        <taxon>Fabales</taxon>
        <taxon>Fabaceae</taxon>
        <taxon>Papilionoideae</taxon>
        <taxon>50 kb inversion clade</taxon>
        <taxon>genistoids sensu lato</taxon>
        <taxon>core genistoids</taxon>
        <taxon>Genisteae</taxon>
        <taxon>Lupinus</taxon>
    </lineage>
</organism>
<evidence type="ECO:0000313" key="21">
    <source>
        <dbReference type="Proteomes" id="UP000447434"/>
    </source>
</evidence>
<evidence type="ECO:0000256" key="11">
    <source>
        <dbReference type="ARBA" id="ARBA00029691"/>
    </source>
</evidence>
<accession>A0A6A4PJ13</accession>
<evidence type="ECO:0000256" key="2">
    <source>
        <dbReference type="ARBA" id="ARBA00005443"/>
    </source>
</evidence>
<evidence type="ECO:0000259" key="19">
    <source>
        <dbReference type="Pfam" id="PF23020"/>
    </source>
</evidence>
<feature type="transmembrane region" description="Helical" evidence="16">
    <location>
        <begin position="152"/>
        <end position="173"/>
    </location>
</feature>
<name>A0A6A4PJ13_LUPAL</name>
<evidence type="ECO:0000256" key="16">
    <source>
        <dbReference type="SAM" id="Phobius"/>
    </source>
</evidence>
<keyword evidence="4 16" id="KW-0812">Transmembrane</keyword>
<evidence type="ECO:0000256" key="7">
    <source>
        <dbReference type="ARBA" id="ARBA00023010"/>
    </source>
</evidence>
<dbReference type="PANTHER" id="PTHR23058:SF0">
    <property type="entry name" value="PEROXISOMAL MEMBRANE PROTEIN PEX14"/>
    <property type="match status" value="1"/>
</dbReference>
<protein>
    <recommendedName>
        <fullName evidence="10 14">Peroxisomal membrane protein PEX14</fullName>
    </recommendedName>
    <alternativeName>
        <fullName evidence="11 14">Peroxin-14</fullName>
    </alternativeName>
</protein>
<feature type="domain" description="Peroxisome membrane anchor protein Pex14p N-terminal" evidence="17">
    <location>
        <begin position="54"/>
        <end position="98"/>
    </location>
</feature>
<feature type="domain" description="Peroxisomal membrane protein PEX14-like KPWE" evidence="18">
    <location>
        <begin position="311"/>
        <end position="358"/>
    </location>
</feature>
<evidence type="ECO:0000256" key="4">
    <source>
        <dbReference type="ARBA" id="ARBA00022692"/>
    </source>
</evidence>
<reference evidence="21" key="1">
    <citation type="journal article" date="2020" name="Nat. Commun.">
        <title>Genome sequence of the cluster root forming white lupin.</title>
        <authorList>
            <person name="Hufnagel B."/>
            <person name="Marques A."/>
            <person name="Soriano A."/>
            <person name="Marques L."/>
            <person name="Divol F."/>
            <person name="Doumas P."/>
            <person name="Sallet E."/>
            <person name="Mancinotti D."/>
            <person name="Carrere S."/>
            <person name="Marande W."/>
            <person name="Arribat S."/>
            <person name="Keller J."/>
            <person name="Huneau C."/>
            <person name="Blein T."/>
            <person name="Aime D."/>
            <person name="Laguerre M."/>
            <person name="Taylor J."/>
            <person name="Schubert V."/>
            <person name="Nelson M."/>
            <person name="Geu-Flores F."/>
            <person name="Crespi M."/>
            <person name="Gallardo-Guerrero K."/>
            <person name="Delaux P.-M."/>
            <person name="Salse J."/>
            <person name="Berges H."/>
            <person name="Guyot R."/>
            <person name="Gouzy J."/>
            <person name="Peret B."/>
        </authorList>
    </citation>
    <scope>NUCLEOTIDE SEQUENCE [LARGE SCALE GENOMIC DNA]</scope>
    <source>
        <strain evidence="21">cv. Amiga</strain>
    </source>
</reference>
<proteinExistence type="inferred from homology"/>
<feature type="compositionally biased region" description="Low complexity" evidence="15">
    <location>
        <begin position="463"/>
        <end position="473"/>
    </location>
</feature>
<dbReference type="OrthoDB" id="441517at2759"/>
<feature type="compositionally biased region" description="Polar residues" evidence="15">
    <location>
        <begin position="494"/>
        <end position="504"/>
    </location>
</feature>
<comment type="subunit">
    <text evidence="13">Interacts with PEX13; forming the PEX13-PEX14 docking complex. Interacts with PEX5 (via WxxxF/Y motifs).</text>
</comment>
<dbReference type="AlphaFoldDB" id="A0A6A4PJ13"/>
<dbReference type="GO" id="GO:1990429">
    <property type="term" value="C:peroxisomal importomer complex"/>
    <property type="evidence" value="ECO:0007669"/>
    <property type="project" value="TreeGrafter"/>
</dbReference>
<keyword evidence="8 14" id="KW-0472">Membrane</keyword>
<comment type="similarity">
    <text evidence="2 14">Belongs to the peroxin-14 family.</text>
</comment>
<sequence>MATQSPPPPTASDDNQRLGAETVQLTNVDQQNAEEDPAKQTSTTSVFVNSQPLREEQVQNAVKFLSHPKVKGSPVIYRRSFLEKKGLTKEEIDEAFRRVPDSPPSVQTAGVNQDEQLKTSLHIPQQTLQPGLPASTGVNTSSQTISRSRFHWYHALIAVGVLASSGAGTAIIIKNSILPRFKSWVRKVVLEGDDKPLKKTDKKLTLAEETAQAAKSAAAAAADVARASQEMLASKVEERKYFVEVVSLLDKQIQEMKLMTNAISRLEGQEDLRVTQTSSKQLITNGKADYDLHSVRSLSPPTSVEPSNGLHPKSYMEIMAMVQRGEKPSNIRDINDLPPNPSQQPSNPRLVPRSKPWEVSQVQNTSTHVLQSQVNGEELNIKVQDTTQIINGDDPVPWWQRKNVRIQEIDSQNEYNRAPYAATSSQQPVQRAWVPPQPPPIAMPEAAEAIRRPKLVVQKEQVSDNQSVSQSSEVSDEVNRISKPSESEGAVEESTISSLLNSGEIQEDHEVTPEQ</sequence>
<evidence type="ECO:0000256" key="12">
    <source>
        <dbReference type="ARBA" id="ARBA00053920"/>
    </source>
</evidence>
<evidence type="ECO:0000256" key="3">
    <source>
        <dbReference type="ARBA" id="ARBA00022448"/>
    </source>
</evidence>
<dbReference type="Pfam" id="PF04695">
    <property type="entry name" value="Pex14_N"/>
    <property type="match status" value="1"/>
</dbReference>
<comment type="function">
    <text evidence="12 14">Component of the PEX13-PEX14 docking complex, a translocon channel that specifically mediates the import of peroxisomal cargo proteins bound to PEX5 receptor. The PEX13-PEX14 docking complex forms a large import pore which can be opened to a diameter of about 9 nm. Mechanistically, PEX5 receptor along with cargo proteins associates with the PEX14 subunit of the PEX13-PEX14 docking complex in the cytosol, leading to the insertion of the receptor into the organelle membrane with the concomitant translocation of the cargo into the peroxisome matrix.</text>
</comment>
<keyword evidence="3 14" id="KW-0813">Transport</keyword>
<feature type="compositionally biased region" description="Basic and acidic residues" evidence="15">
    <location>
        <begin position="477"/>
        <end position="486"/>
    </location>
</feature>
<keyword evidence="21" id="KW-1185">Reference proteome</keyword>
<evidence type="ECO:0000259" key="17">
    <source>
        <dbReference type="Pfam" id="PF04695"/>
    </source>
</evidence>
<keyword evidence="6 16" id="KW-1133">Transmembrane helix</keyword>
<evidence type="ECO:0000256" key="14">
    <source>
        <dbReference type="RuleBase" id="RU367032"/>
    </source>
</evidence>
<dbReference type="EMBL" id="WOCE01000013">
    <property type="protein sequence ID" value="KAE9601436.1"/>
    <property type="molecule type" value="Genomic_DNA"/>
</dbReference>
<dbReference type="Gene3D" id="1.10.10.10">
    <property type="entry name" value="Winged helix-like DNA-binding domain superfamily/Winged helix DNA-binding domain"/>
    <property type="match status" value="1"/>
</dbReference>
<evidence type="ECO:0000313" key="20">
    <source>
        <dbReference type="EMBL" id="KAE9601436.1"/>
    </source>
</evidence>
<evidence type="ECO:0000256" key="9">
    <source>
        <dbReference type="ARBA" id="ARBA00023140"/>
    </source>
</evidence>
<feature type="region of interest" description="Disordered" evidence="15">
    <location>
        <begin position="329"/>
        <end position="353"/>
    </location>
</feature>
<dbReference type="Proteomes" id="UP000447434">
    <property type="component" value="Chromosome 13"/>
</dbReference>
<dbReference type="InterPro" id="IPR036388">
    <property type="entry name" value="WH-like_DNA-bd_sf"/>
</dbReference>
<gene>
    <name evidence="20" type="ORF">Lalb_Chr13g0297821</name>
</gene>
<dbReference type="GO" id="GO:0005102">
    <property type="term" value="F:signaling receptor binding"/>
    <property type="evidence" value="ECO:0007669"/>
    <property type="project" value="TreeGrafter"/>
</dbReference>
<dbReference type="InterPro" id="IPR006785">
    <property type="entry name" value="Pex14_N"/>
</dbReference>
<dbReference type="PANTHER" id="PTHR23058">
    <property type="entry name" value="PEROXISOMAL MEMBRANE PROTEIN PEX14"/>
    <property type="match status" value="1"/>
</dbReference>
<comment type="subcellular location">
    <subcellularLocation>
        <location evidence="1">Peroxisome membrane</location>
        <topology evidence="1">Single-pass membrane protein</topology>
    </subcellularLocation>
</comment>
<evidence type="ECO:0000256" key="6">
    <source>
        <dbReference type="ARBA" id="ARBA00022989"/>
    </source>
</evidence>
<comment type="caution">
    <text evidence="20">The sequence shown here is derived from an EMBL/GenBank/DDBJ whole genome shotgun (WGS) entry which is preliminary data.</text>
</comment>
<dbReference type="InterPro" id="IPR040554">
    <property type="entry name" value="KPWE_PEX14_dom"/>
</dbReference>
<keyword evidence="7" id="KW-0811">Translocation</keyword>
<dbReference type="GO" id="GO:0005778">
    <property type="term" value="C:peroxisomal membrane"/>
    <property type="evidence" value="ECO:0007669"/>
    <property type="project" value="UniProtKB-SubCell"/>
</dbReference>
<feature type="compositionally biased region" description="Basic and acidic residues" evidence="15">
    <location>
        <begin position="506"/>
        <end position="515"/>
    </location>
</feature>
<evidence type="ECO:0000256" key="15">
    <source>
        <dbReference type="SAM" id="MobiDB-lite"/>
    </source>
</evidence>
<dbReference type="Pfam" id="PF23020">
    <property type="entry name" value="PEX14-like_2nd"/>
    <property type="match status" value="1"/>
</dbReference>
<feature type="domain" description="Peroxisomal membrane protein PEX14 central plants" evidence="19">
    <location>
        <begin position="148"/>
        <end position="267"/>
    </location>
</feature>
<evidence type="ECO:0000259" key="18">
    <source>
        <dbReference type="Pfam" id="PF17733"/>
    </source>
</evidence>
<evidence type="ECO:0000256" key="5">
    <source>
        <dbReference type="ARBA" id="ARBA00022927"/>
    </source>
</evidence>